<feature type="transmembrane region" description="Helical" evidence="10">
    <location>
        <begin position="119"/>
        <end position="138"/>
    </location>
</feature>
<keyword evidence="5 10" id="KW-0276">Fatty acid metabolism</keyword>
<dbReference type="GO" id="GO:0042761">
    <property type="term" value="P:very long-chain fatty acid biosynthetic process"/>
    <property type="evidence" value="ECO:0007669"/>
    <property type="project" value="TreeGrafter"/>
</dbReference>
<comment type="caution">
    <text evidence="12">The sequence shown here is derived from an EMBL/GenBank/DDBJ whole genome shotgun (WGS) entry which is preliminary data.</text>
</comment>
<dbReference type="InterPro" id="IPR030457">
    <property type="entry name" value="ELO_CS"/>
</dbReference>
<reference evidence="12" key="1">
    <citation type="submission" date="2020-08" db="EMBL/GenBank/DDBJ databases">
        <title>Genome sequencing and assembly of the red palm weevil Rhynchophorus ferrugineus.</title>
        <authorList>
            <person name="Dias G.B."/>
            <person name="Bergman C.M."/>
            <person name="Manee M."/>
        </authorList>
    </citation>
    <scope>NUCLEOTIDE SEQUENCE</scope>
    <source>
        <strain evidence="12">AA-2017</strain>
        <tissue evidence="12">Whole larva</tissue>
    </source>
</reference>
<dbReference type="GO" id="GO:0019367">
    <property type="term" value="P:fatty acid elongation, saturated fatty acid"/>
    <property type="evidence" value="ECO:0007669"/>
    <property type="project" value="TreeGrafter"/>
</dbReference>
<evidence type="ECO:0000256" key="5">
    <source>
        <dbReference type="ARBA" id="ARBA00022832"/>
    </source>
</evidence>
<feature type="transmembrane region" description="Helical" evidence="10">
    <location>
        <begin position="150"/>
        <end position="170"/>
    </location>
</feature>
<keyword evidence="13" id="KW-1185">Reference proteome</keyword>
<organism evidence="12 13">
    <name type="scientific">Rhynchophorus ferrugineus</name>
    <name type="common">Red palm weevil</name>
    <name type="synonym">Curculio ferrugineus</name>
    <dbReference type="NCBI Taxonomy" id="354439"/>
    <lineage>
        <taxon>Eukaryota</taxon>
        <taxon>Metazoa</taxon>
        <taxon>Ecdysozoa</taxon>
        <taxon>Arthropoda</taxon>
        <taxon>Hexapoda</taxon>
        <taxon>Insecta</taxon>
        <taxon>Pterygota</taxon>
        <taxon>Neoptera</taxon>
        <taxon>Endopterygota</taxon>
        <taxon>Coleoptera</taxon>
        <taxon>Polyphaga</taxon>
        <taxon>Cucujiformia</taxon>
        <taxon>Curculionidae</taxon>
        <taxon>Dryophthorinae</taxon>
        <taxon>Rhynchophorus</taxon>
    </lineage>
</organism>
<dbReference type="GO" id="GO:0005789">
    <property type="term" value="C:endoplasmic reticulum membrane"/>
    <property type="evidence" value="ECO:0007669"/>
    <property type="project" value="TreeGrafter"/>
</dbReference>
<proteinExistence type="inferred from homology"/>
<evidence type="ECO:0000256" key="1">
    <source>
        <dbReference type="ARBA" id="ARBA00004141"/>
    </source>
</evidence>
<feature type="transmembrane region" description="Helical" evidence="10">
    <location>
        <begin position="182"/>
        <end position="200"/>
    </location>
</feature>
<evidence type="ECO:0000256" key="3">
    <source>
        <dbReference type="ARBA" id="ARBA00022679"/>
    </source>
</evidence>
<dbReference type="PANTHER" id="PTHR11157:SF103">
    <property type="entry name" value="ELONGATION OF VERY LONG CHAIN FATTY ACIDS PROTEIN"/>
    <property type="match status" value="1"/>
</dbReference>
<evidence type="ECO:0000256" key="7">
    <source>
        <dbReference type="ARBA" id="ARBA00023098"/>
    </source>
</evidence>
<evidence type="ECO:0000313" key="13">
    <source>
        <dbReference type="Proteomes" id="UP000625711"/>
    </source>
</evidence>
<keyword evidence="9 10" id="KW-0275">Fatty acid biosynthesis</keyword>
<comment type="similarity">
    <text evidence="10">Belongs to the ELO family.</text>
</comment>
<dbReference type="EMBL" id="JAACXV010000338">
    <property type="protein sequence ID" value="KAF7279818.1"/>
    <property type="molecule type" value="Genomic_DNA"/>
</dbReference>
<dbReference type="GO" id="GO:0034626">
    <property type="term" value="P:fatty acid elongation, polyunsaturated fatty acid"/>
    <property type="evidence" value="ECO:0007669"/>
    <property type="project" value="TreeGrafter"/>
</dbReference>
<dbReference type="GO" id="GO:0009922">
    <property type="term" value="F:fatty acid elongase activity"/>
    <property type="evidence" value="ECO:0007669"/>
    <property type="project" value="UniProtKB-EC"/>
</dbReference>
<evidence type="ECO:0000256" key="10">
    <source>
        <dbReference type="RuleBase" id="RU361115"/>
    </source>
</evidence>
<dbReference type="OrthoDB" id="434092at2759"/>
<feature type="transmembrane region" description="Helical" evidence="10">
    <location>
        <begin position="212"/>
        <end position="231"/>
    </location>
</feature>
<dbReference type="Proteomes" id="UP000625711">
    <property type="component" value="Unassembled WGS sequence"/>
</dbReference>
<keyword evidence="4 10" id="KW-0812">Transmembrane</keyword>
<evidence type="ECO:0000256" key="9">
    <source>
        <dbReference type="ARBA" id="ARBA00023160"/>
    </source>
</evidence>
<dbReference type="InterPro" id="IPR002076">
    <property type="entry name" value="ELO_fam"/>
</dbReference>
<keyword evidence="7 10" id="KW-0443">Lipid metabolism</keyword>
<dbReference type="PANTHER" id="PTHR11157">
    <property type="entry name" value="FATTY ACID ACYL TRANSFERASE-RELATED"/>
    <property type="match status" value="1"/>
</dbReference>
<feature type="transmembrane region" description="Helical" evidence="10">
    <location>
        <begin position="33"/>
        <end position="51"/>
    </location>
</feature>
<gene>
    <name evidence="12" type="ORF">GWI33_006701</name>
</gene>
<name>A0A834IKQ5_RHYFE</name>
<evidence type="ECO:0000256" key="2">
    <source>
        <dbReference type="ARBA" id="ARBA00022516"/>
    </source>
</evidence>
<keyword evidence="3 10" id="KW-0808">Transferase</keyword>
<keyword evidence="2 10" id="KW-0444">Lipid biosynthesis</keyword>
<evidence type="ECO:0000256" key="6">
    <source>
        <dbReference type="ARBA" id="ARBA00022989"/>
    </source>
</evidence>
<accession>A0A834IKQ5</accession>
<comment type="catalytic activity">
    <reaction evidence="10">
        <text>a very-long-chain acyl-CoA + malonyl-CoA + H(+) = a very-long-chain 3-oxoacyl-CoA + CO2 + CoA</text>
        <dbReference type="Rhea" id="RHEA:32727"/>
        <dbReference type="ChEBI" id="CHEBI:15378"/>
        <dbReference type="ChEBI" id="CHEBI:16526"/>
        <dbReference type="ChEBI" id="CHEBI:57287"/>
        <dbReference type="ChEBI" id="CHEBI:57384"/>
        <dbReference type="ChEBI" id="CHEBI:90725"/>
        <dbReference type="ChEBI" id="CHEBI:90736"/>
        <dbReference type="EC" id="2.3.1.199"/>
    </reaction>
</comment>
<evidence type="ECO:0000256" key="4">
    <source>
        <dbReference type="ARBA" id="ARBA00022692"/>
    </source>
</evidence>
<sequence>MASIVHKAIENYNDLINGGKDALVNQWPLMQSPIPMISIVVLYLYFVLSWGPRWMEKKPAFELKNAMIFYNLYQICTNASLDPKLEYILVKTTWWYFFSKITELMDTVFFVLRKKQSQVSFLHVYHHSIVLIGSWAYLKYMPGEQGVAIGFLNSLVHVVMYFYYFLAALGPQYQKYLWWKKYMTWMQLIQFGIMLVYLAVGVAVNCEMPRGWTYFFTTNVAIFMYLFWDYYQKAYKGSLKRKLMSFQHGSTSDGKTKTDVRLNGATKETSVRSEVPTHLSDKQKG</sequence>
<dbReference type="AlphaFoldDB" id="A0A834IKQ5"/>
<dbReference type="PROSITE" id="PS01188">
    <property type="entry name" value="ELO"/>
    <property type="match status" value="1"/>
</dbReference>
<dbReference type="GO" id="GO:0034625">
    <property type="term" value="P:fatty acid elongation, monounsaturated fatty acid"/>
    <property type="evidence" value="ECO:0007669"/>
    <property type="project" value="TreeGrafter"/>
</dbReference>
<evidence type="ECO:0000256" key="11">
    <source>
        <dbReference type="SAM" id="MobiDB-lite"/>
    </source>
</evidence>
<evidence type="ECO:0000256" key="8">
    <source>
        <dbReference type="ARBA" id="ARBA00023136"/>
    </source>
</evidence>
<dbReference type="Pfam" id="PF01151">
    <property type="entry name" value="ELO"/>
    <property type="match status" value="2"/>
</dbReference>
<feature type="region of interest" description="Disordered" evidence="11">
    <location>
        <begin position="248"/>
        <end position="285"/>
    </location>
</feature>
<keyword evidence="8 10" id="KW-0472">Membrane</keyword>
<dbReference type="EC" id="2.3.1.199" evidence="10"/>
<dbReference type="GO" id="GO:0030148">
    <property type="term" value="P:sphingolipid biosynthetic process"/>
    <property type="evidence" value="ECO:0007669"/>
    <property type="project" value="TreeGrafter"/>
</dbReference>
<keyword evidence="6 10" id="KW-1133">Transmembrane helix</keyword>
<evidence type="ECO:0000313" key="12">
    <source>
        <dbReference type="EMBL" id="KAF7279818.1"/>
    </source>
</evidence>
<comment type="subcellular location">
    <subcellularLocation>
        <location evidence="1">Membrane</location>
        <topology evidence="1">Multi-pass membrane protein</topology>
    </subcellularLocation>
</comment>
<protein>
    <recommendedName>
        <fullName evidence="10">Elongation of very long chain fatty acids protein</fullName>
        <ecNumber evidence="10">2.3.1.199</ecNumber>
    </recommendedName>
    <alternativeName>
        <fullName evidence="10">Very-long-chain 3-oxoacyl-CoA synthase</fullName>
    </alternativeName>
</protein>